<gene>
    <name evidence="5" type="ORF">HMF8227_00616</name>
</gene>
<proteinExistence type="predicted"/>
<dbReference type="PROSITE" id="PS01117">
    <property type="entry name" value="HTH_MARR_1"/>
    <property type="match status" value="1"/>
</dbReference>
<dbReference type="SMART" id="SM00347">
    <property type="entry name" value="HTH_MARR"/>
    <property type="match status" value="1"/>
</dbReference>
<dbReference type="PROSITE" id="PS50995">
    <property type="entry name" value="HTH_MARR_2"/>
    <property type="match status" value="1"/>
</dbReference>
<dbReference type="InterPro" id="IPR036390">
    <property type="entry name" value="WH_DNA-bd_sf"/>
</dbReference>
<evidence type="ECO:0000256" key="1">
    <source>
        <dbReference type="ARBA" id="ARBA00023015"/>
    </source>
</evidence>
<dbReference type="Pfam" id="PF01047">
    <property type="entry name" value="MarR"/>
    <property type="match status" value="1"/>
</dbReference>
<dbReference type="KEGG" id="salh:HMF8227_00616"/>
<protein>
    <submittedName>
        <fullName evidence="5">HTH-type transcriptional regulator SarZ</fullName>
    </submittedName>
</protein>
<keyword evidence="6" id="KW-1185">Reference proteome</keyword>
<dbReference type="GO" id="GO:0003677">
    <property type="term" value="F:DNA binding"/>
    <property type="evidence" value="ECO:0007669"/>
    <property type="project" value="UniProtKB-KW"/>
</dbReference>
<evidence type="ECO:0000256" key="3">
    <source>
        <dbReference type="ARBA" id="ARBA00023163"/>
    </source>
</evidence>
<organism evidence="5 6">
    <name type="scientific">Saliniradius amylolyticus</name>
    <dbReference type="NCBI Taxonomy" id="2183582"/>
    <lineage>
        <taxon>Bacteria</taxon>
        <taxon>Pseudomonadati</taxon>
        <taxon>Pseudomonadota</taxon>
        <taxon>Gammaproteobacteria</taxon>
        <taxon>Alteromonadales</taxon>
        <taxon>Alteromonadaceae</taxon>
        <taxon>Saliniradius</taxon>
    </lineage>
</organism>
<dbReference type="SUPFAM" id="SSF46785">
    <property type="entry name" value="Winged helix' DNA-binding domain"/>
    <property type="match status" value="1"/>
</dbReference>
<reference evidence="5 6" key="1">
    <citation type="submission" date="2018-05" db="EMBL/GenBank/DDBJ databases">
        <title>Salinimonas sp. HMF8227 Genome sequencing and assembly.</title>
        <authorList>
            <person name="Kang H."/>
            <person name="Kang J."/>
            <person name="Cha I."/>
            <person name="Kim H."/>
            <person name="Joh K."/>
        </authorList>
    </citation>
    <scope>NUCLEOTIDE SEQUENCE [LARGE SCALE GENOMIC DNA]</scope>
    <source>
        <strain evidence="5 6">HMF8227</strain>
    </source>
</reference>
<keyword evidence="1" id="KW-0805">Transcription regulation</keyword>
<dbReference type="OrthoDB" id="7502947at2"/>
<evidence type="ECO:0000256" key="2">
    <source>
        <dbReference type="ARBA" id="ARBA00023125"/>
    </source>
</evidence>
<dbReference type="InterPro" id="IPR023187">
    <property type="entry name" value="Tscrpt_reg_MarR-type_CS"/>
</dbReference>
<feature type="domain" description="HTH marR-type" evidence="4">
    <location>
        <begin position="4"/>
        <end position="136"/>
    </location>
</feature>
<dbReference type="InterPro" id="IPR000835">
    <property type="entry name" value="HTH_MarR-typ"/>
</dbReference>
<dbReference type="GO" id="GO:0003700">
    <property type="term" value="F:DNA-binding transcription factor activity"/>
    <property type="evidence" value="ECO:0007669"/>
    <property type="project" value="InterPro"/>
</dbReference>
<dbReference type="InterPro" id="IPR036388">
    <property type="entry name" value="WH-like_DNA-bd_sf"/>
</dbReference>
<accession>A0A2S2E0Q0</accession>
<dbReference type="RefSeq" id="WP_109338781.1">
    <property type="nucleotide sequence ID" value="NZ_CP029347.1"/>
</dbReference>
<keyword evidence="3" id="KW-0804">Transcription</keyword>
<evidence type="ECO:0000313" key="6">
    <source>
        <dbReference type="Proteomes" id="UP000245728"/>
    </source>
</evidence>
<dbReference type="PANTHER" id="PTHR42756:SF1">
    <property type="entry name" value="TRANSCRIPTIONAL REPRESSOR OF EMRAB OPERON"/>
    <property type="match status" value="1"/>
</dbReference>
<sequence>MEKHDELLVSLRRVIRAIDLRSKELERTVGLTGPQLMIMLELQQRSGTMVKKLAEKTNLSPATVTSILDRLELKGLINRVRSTEDKRRVSLTLTDKGEEILAGAPKPLQANFINQFDQLHDWEQSQLVASMQRIASMMDAADLDASPFLEVGGLRDQQKTS</sequence>
<dbReference type="InterPro" id="IPR011991">
    <property type="entry name" value="ArsR-like_HTH"/>
</dbReference>
<dbReference type="EMBL" id="CP029347">
    <property type="protein sequence ID" value="AWL11112.1"/>
    <property type="molecule type" value="Genomic_DNA"/>
</dbReference>
<name>A0A2S2E0Q0_9ALTE</name>
<evidence type="ECO:0000313" key="5">
    <source>
        <dbReference type="EMBL" id="AWL11112.1"/>
    </source>
</evidence>
<dbReference type="PANTHER" id="PTHR42756">
    <property type="entry name" value="TRANSCRIPTIONAL REGULATOR, MARR"/>
    <property type="match status" value="1"/>
</dbReference>
<evidence type="ECO:0000259" key="4">
    <source>
        <dbReference type="PROSITE" id="PS50995"/>
    </source>
</evidence>
<dbReference type="CDD" id="cd00090">
    <property type="entry name" value="HTH_ARSR"/>
    <property type="match status" value="1"/>
</dbReference>
<dbReference type="AlphaFoldDB" id="A0A2S2E0Q0"/>
<keyword evidence="2" id="KW-0238">DNA-binding</keyword>
<dbReference type="Proteomes" id="UP000245728">
    <property type="component" value="Chromosome"/>
</dbReference>
<dbReference type="Gene3D" id="1.10.10.10">
    <property type="entry name" value="Winged helix-like DNA-binding domain superfamily/Winged helix DNA-binding domain"/>
    <property type="match status" value="1"/>
</dbReference>